<evidence type="ECO:0000313" key="4">
    <source>
        <dbReference type="Proteomes" id="UP000092730"/>
    </source>
</evidence>
<evidence type="ECO:0000313" key="3">
    <source>
        <dbReference type="EMBL" id="WVW83629.1"/>
    </source>
</evidence>
<reference evidence="3" key="4">
    <citation type="submission" date="2024-02" db="EMBL/GenBank/DDBJ databases">
        <title>Comparative genomics of Cryptococcus and Kwoniella reveals pathogenesis evolution and contrasting modes of karyotype evolution via chromosome fusion or intercentromeric recombination.</title>
        <authorList>
            <person name="Coelho M.A."/>
            <person name="David-Palma M."/>
            <person name="Shea T."/>
            <person name="Bowers K."/>
            <person name="McGinley-Smith S."/>
            <person name="Mohammad A.W."/>
            <person name="Gnirke A."/>
            <person name="Yurkov A.M."/>
            <person name="Nowrousian M."/>
            <person name="Sun S."/>
            <person name="Cuomo C.A."/>
            <person name="Heitman J."/>
        </authorList>
    </citation>
    <scope>NUCLEOTIDE SEQUENCE</scope>
    <source>
        <strain evidence="3">CBS 10118</strain>
    </source>
</reference>
<sequence>MSSPRHSSQFPSIKSTRKRKAKIIGWMSTVEDSSETESHGTEAIEEGVSTEQKKLDEVRRAVGEYNRILTDVRNQSVKSSEVRYPDPEEDSARIAHIGKLIMELKESGATSQEAKNKASGLSEDCRGISDNLRILKERNEEIESCRQLLSKANRLTRETLTKYQQGSASDCEALVNEMAAAHHHVNANSQKINDAVTCVSEVYRIHDGSSTDHRWNLEYGLDGKVEELRMQDHTLISEVEAWGESRQQIDNSKFPTELRRLLPDRYNDLLTSVETSRPEDHIKTFGTFSCPSPSFGKQELSLFAH</sequence>
<organism evidence="2">
    <name type="scientific">Kwoniella bestiolae CBS 10118</name>
    <dbReference type="NCBI Taxonomy" id="1296100"/>
    <lineage>
        <taxon>Eukaryota</taxon>
        <taxon>Fungi</taxon>
        <taxon>Dikarya</taxon>
        <taxon>Basidiomycota</taxon>
        <taxon>Agaricomycotina</taxon>
        <taxon>Tremellomycetes</taxon>
        <taxon>Tremellales</taxon>
        <taxon>Cryptococcaceae</taxon>
        <taxon>Kwoniella</taxon>
    </lineage>
</organism>
<dbReference type="AlphaFoldDB" id="A0A1B9G1Q7"/>
<dbReference type="RefSeq" id="XP_019046027.1">
    <property type="nucleotide sequence ID" value="XM_019191397.1"/>
</dbReference>
<feature type="region of interest" description="Disordered" evidence="1">
    <location>
        <begin position="28"/>
        <end position="52"/>
    </location>
</feature>
<evidence type="ECO:0000313" key="2">
    <source>
        <dbReference type="EMBL" id="OCF24957.1"/>
    </source>
</evidence>
<dbReference type="KEGG" id="kbi:30209166"/>
<accession>A0A1B9G1Q7</accession>
<keyword evidence="4" id="KW-1185">Reference proteome</keyword>
<name>A0A1B9G1Q7_9TREE</name>
<reference evidence="3" key="2">
    <citation type="submission" date="2013-07" db="EMBL/GenBank/DDBJ databases">
        <authorList>
            <consortium name="The Broad Institute Genome Sequencing Platform"/>
            <person name="Cuomo C."/>
            <person name="Litvintseva A."/>
            <person name="Chen Y."/>
            <person name="Heitman J."/>
            <person name="Sun S."/>
            <person name="Springer D."/>
            <person name="Dromer F."/>
            <person name="Young S.K."/>
            <person name="Zeng Q."/>
            <person name="Gargeya S."/>
            <person name="Fitzgerald M."/>
            <person name="Abouelleil A."/>
            <person name="Alvarado L."/>
            <person name="Berlin A.M."/>
            <person name="Chapman S.B."/>
            <person name="Dewar J."/>
            <person name="Goldberg J."/>
            <person name="Griggs A."/>
            <person name="Gujja S."/>
            <person name="Hansen M."/>
            <person name="Howarth C."/>
            <person name="Imamovic A."/>
            <person name="Larimer J."/>
            <person name="McCowan C."/>
            <person name="Murphy C."/>
            <person name="Pearson M."/>
            <person name="Priest M."/>
            <person name="Roberts A."/>
            <person name="Saif S."/>
            <person name="Shea T."/>
            <person name="Sykes S."/>
            <person name="Wortman J."/>
            <person name="Nusbaum C."/>
            <person name="Birren B."/>
        </authorList>
    </citation>
    <scope>NUCLEOTIDE SEQUENCE</scope>
    <source>
        <strain evidence="3">CBS 10118</strain>
    </source>
</reference>
<dbReference type="EMBL" id="CP144544">
    <property type="protein sequence ID" value="WVW83629.1"/>
    <property type="molecule type" value="Genomic_DNA"/>
</dbReference>
<gene>
    <name evidence="2" type="ORF">I302_04767</name>
    <name evidence="3" type="ORF">I302_105650</name>
</gene>
<dbReference type="Proteomes" id="UP000092730">
    <property type="component" value="Chromosome 4"/>
</dbReference>
<reference evidence="2" key="1">
    <citation type="submission" date="2013-07" db="EMBL/GenBank/DDBJ databases">
        <title>The Genome Sequence of Cryptococcus bestiolae CBS10118.</title>
        <authorList>
            <consortium name="The Broad Institute Genome Sequencing Platform"/>
            <person name="Cuomo C."/>
            <person name="Litvintseva A."/>
            <person name="Chen Y."/>
            <person name="Heitman J."/>
            <person name="Sun S."/>
            <person name="Springer D."/>
            <person name="Dromer F."/>
            <person name="Young S.K."/>
            <person name="Zeng Q."/>
            <person name="Gargeya S."/>
            <person name="Fitzgerald M."/>
            <person name="Abouelleil A."/>
            <person name="Alvarado L."/>
            <person name="Berlin A.M."/>
            <person name="Chapman S.B."/>
            <person name="Dewar J."/>
            <person name="Goldberg J."/>
            <person name="Griggs A."/>
            <person name="Gujja S."/>
            <person name="Hansen M."/>
            <person name="Howarth C."/>
            <person name="Imamovic A."/>
            <person name="Larimer J."/>
            <person name="McCowan C."/>
            <person name="Murphy C."/>
            <person name="Pearson M."/>
            <person name="Priest M."/>
            <person name="Roberts A."/>
            <person name="Saif S."/>
            <person name="Shea T."/>
            <person name="Sykes S."/>
            <person name="Wortman J."/>
            <person name="Nusbaum C."/>
            <person name="Birren B."/>
        </authorList>
    </citation>
    <scope>NUCLEOTIDE SEQUENCE [LARGE SCALE GENOMIC DNA]</scope>
    <source>
        <strain evidence="2">CBS 10118</strain>
    </source>
</reference>
<reference evidence="2" key="3">
    <citation type="submission" date="2014-01" db="EMBL/GenBank/DDBJ databases">
        <title>Evolution of pathogenesis and genome organization in the Tremellales.</title>
        <authorList>
            <person name="Cuomo C."/>
            <person name="Litvintseva A."/>
            <person name="Heitman J."/>
            <person name="Chen Y."/>
            <person name="Sun S."/>
            <person name="Springer D."/>
            <person name="Dromer F."/>
            <person name="Young S."/>
            <person name="Zeng Q."/>
            <person name="Chapman S."/>
            <person name="Gujja S."/>
            <person name="Saif S."/>
            <person name="Birren B."/>
        </authorList>
    </citation>
    <scope>NUCLEOTIDE SEQUENCE</scope>
    <source>
        <strain evidence="2">CBS 10118</strain>
    </source>
</reference>
<evidence type="ECO:0000256" key="1">
    <source>
        <dbReference type="SAM" id="MobiDB-lite"/>
    </source>
</evidence>
<dbReference type="VEuPathDB" id="FungiDB:I302_04767"/>
<dbReference type="EMBL" id="KI894021">
    <property type="protein sequence ID" value="OCF24957.1"/>
    <property type="molecule type" value="Genomic_DNA"/>
</dbReference>
<dbReference type="GeneID" id="30209166"/>
<protein>
    <submittedName>
        <fullName evidence="2">Uncharacterized protein</fullName>
    </submittedName>
</protein>
<proteinExistence type="predicted"/>